<feature type="transmembrane region" description="Helical" evidence="1">
    <location>
        <begin position="30"/>
        <end position="51"/>
    </location>
</feature>
<organism evidence="2 3">
    <name type="scientific">Frondihabitans peucedani</name>
    <dbReference type="NCBI Taxonomy" id="598626"/>
    <lineage>
        <taxon>Bacteria</taxon>
        <taxon>Bacillati</taxon>
        <taxon>Actinomycetota</taxon>
        <taxon>Actinomycetes</taxon>
        <taxon>Micrococcales</taxon>
        <taxon>Microbacteriaceae</taxon>
        <taxon>Frondihabitans</taxon>
    </lineage>
</organism>
<keyword evidence="1" id="KW-0472">Membrane</keyword>
<evidence type="ECO:0000313" key="3">
    <source>
        <dbReference type="Proteomes" id="UP001501594"/>
    </source>
</evidence>
<dbReference type="EMBL" id="BAABAU010000003">
    <property type="protein sequence ID" value="GAA4266893.1"/>
    <property type="molecule type" value="Genomic_DNA"/>
</dbReference>
<evidence type="ECO:0000313" key="2">
    <source>
        <dbReference type="EMBL" id="GAA4266893.1"/>
    </source>
</evidence>
<name>A0ABP8E3V6_9MICO</name>
<proteinExistence type="predicted"/>
<keyword evidence="1" id="KW-1133">Transmembrane helix</keyword>
<protein>
    <submittedName>
        <fullName evidence="2">Uncharacterized protein</fullName>
    </submittedName>
</protein>
<keyword evidence="3" id="KW-1185">Reference proteome</keyword>
<gene>
    <name evidence="2" type="ORF">GCM10022256_25050</name>
</gene>
<evidence type="ECO:0000256" key="1">
    <source>
        <dbReference type="SAM" id="Phobius"/>
    </source>
</evidence>
<accession>A0ABP8E3V6</accession>
<dbReference type="Proteomes" id="UP001501594">
    <property type="component" value="Unassembled WGS sequence"/>
</dbReference>
<reference evidence="3" key="1">
    <citation type="journal article" date="2019" name="Int. J. Syst. Evol. Microbiol.">
        <title>The Global Catalogue of Microorganisms (GCM) 10K type strain sequencing project: providing services to taxonomists for standard genome sequencing and annotation.</title>
        <authorList>
            <consortium name="The Broad Institute Genomics Platform"/>
            <consortium name="The Broad Institute Genome Sequencing Center for Infectious Disease"/>
            <person name="Wu L."/>
            <person name="Ma J."/>
        </authorList>
    </citation>
    <scope>NUCLEOTIDE SEQUENCE [LARGE SCALE GENOMIC DNA]</scope>
    <source>
        <strain evidence="3">JCM 17442</strain>
    </source>
</reference>
<comment type="caution">
    <text evidence="2">The sequence shown here is derived from an EMBL/GenBank/DDBJ whole genome shotgun (WGS) entry which is preliminary data.</text>
</comment>
<sequence length="107" mass="10878">MSSLAWFCLPYAVALDTWVHLVPLATTADVTAALLGAAALLLSVAAFDRVIRVVLLRPLCRVAPARLRVRARGSVGGPKSVLLASGHGARAPGVTAPSTGAAALSLP</sequence>
<keyword evidence="1" id="KW-0812">Transmembrane</keyword>